<dbReference type="KEGG" id="pbd:PBOR_02820"/>
<reference evidence="2" key="1">
    <citation type="submission" date="2014-08" db="EMBL/GenBank/DDBJ databases">
        <title>Comparative genomics of the Paenibacillus odorifer group.</title>
        <authorList>
            <person name="den Bakker H.C."/>
            <person name="Tsai Y.-C.Y.-C."/>
            <person name="Martin N."/>
            <person name="Korlach J."/>
            <person name="Wiedmann M."/>
        </authorList>
    </citation>
    <scope>NUCLEOTIDE SEQUENCE [LARGE SCALE GENOMIC DNA]</scope>
    <source>
        <strain evidence="2">DSM 13188</strain>
    </source>
</reference>
<gene>
    <name evidence="2" type="ORF">PBOR_02820</name>
</gene>
<dbReference type="AlphaFoldDB" id="A0A089LA40"/>
<evidence type="ECO:0000256" key="1">
    <source>
        <dbReference type="SAM" id="Phobius"/>
    </source>
</evidence>
<sequence length="243" mass="27065">MMTTFKNAWVIVRSDFKGDRLKLLWALLFAVVFMGYMAALAGMVLDDAIDRGEGKLLSDVLLVTIISMLGITFSRRNMKYLADDTYTRMLAYMRSLPVPAEVILCKRKLNMLFAFILNSTLYFSLIYTIGANIRSELPVTAYLAFALTWIGCGLVIAGIFIFIEFSVSGKAYFLIMIIVMFLAIGIAGLVYLAGGNLLLASVAVSKEWGLLSPLMWGSLLLGIVAVQLFSRWTVHRLKSRDLV</sequence>
<accession>A0A089LA40</accession>
<feature type="transmembrane region" description="Helical" evidence="1">
    <location>
        <begin position="214"/>
        <end position="234"/>
    </location>
</feature>
<organism evidence="2 3">
    <name type="scientific">Paenibacillus borealis</name>
    <dbReference type="NCBI Taxonomy" id="160799"/>
    <lineage>
        <taxon>Bacteria</taxon>
        <taxon>Bacillati</taxon>
        <taxon>Bacillota</taxon>
        <taxon>Bacilli</taxon>
        <taxon>Bacillales</taxon>
        <taxon>Paenibacillaceae</taxon>
        <taxon>Paenibacillus</taxon>
    </lineage>
</organism>
<dbReference type="Proteomes" id="UP000029518">
    <property type="component" value="Chromosome"/>
</dbReference>
<feature type="transmembrane region" description="Helical" evidence="1">
    <location>
        <begin position="23"/>
        <end position="44"/>
    </location>
</feature>
<protein>
    <submittedName>
        <fullName evidence="2">Uncharacterized protein</fullName>
    </submittedName>
</protein>
<feature type="transmembrane region" description="Helical" evidence="1">
    <location>
        <begin position="141"/>
        <end position="165"/>
    </location>
</feature>
<keyword evidence="3" id="KW-1185">Reference proteome</keyword>
<keyword evidence="1" id="KW-0812">Transmembrane</keyword>
<name>A0A089LA40_PAEBO</name>
<evidence type="ECO:0000313" key="3">
    <source>
        <dbReference type="Proteomes" id="UP000029518"/>
    </source>
</evidence>
<dbReference type="EMBL" id="CP009285">
    <property type="protein sequence ID" value="AIQ56013.1"/>
    <property type="molecule type" value="Genomic_DNA"/>
</dbReference>
<keyword evidence="1" id="KW-0472">Membrane</keyword>
<dbReference type="HOGENOM" id="CLU_100574_0_0_9"/>
<proteinExistence type="predicted"/>
<dbReference type="OrthoDB" id="2678055at2"/>
<feature type="transmembrane region" description="Helical" evidence="1">
    <location>
        <begin position="109"/>
        <end position="129"/>
    </location>
</feature>
<feature type="transmembrane region" description="Helical" evidence="1">
    <location>
        <begin position="172"/>
        <end position="194"/>
    </location>
</feature>
<keyword evidence="1" id="KW-1133">Transmembrane helix</keyword>
<dbReference type="RefSeq" id="WP_042210332.1">
    <property type="nucleotide sequence ID" value="NZ_CP009285.1"/>
</dbReference>
<feature type="transmembrane region" description="Helical" evidence="1">
    <location>
        <begin position="56"/>
        <end position="73"/>
    </location>
</feature>
<evidence type="ECO:0000313" key="2">
    <source>
        <dbReference type="EMBL" id="AIQ56013.1"/>
    </source>
</evidence>